<keyword evidence="1" id="KW-1133">Transmembrane helix</keyword>
<accession>A0ABT8KV83</accession>
<dbReference type="RefSeq" id="WP_346754714.1">
    <property type="nucleotide sequence ID" value="NZ_JAUJEA010000012.1"/>
</dbReference>
<feature type="transmembrane region" description="Helical" evidence="1">
    <location>
        <begin position="91"/>
        <end position="120"/>
    </location>
</feature>
<keyword evidence="3" id="KW-1185">Reference proteome</keyword>
<keyword evidence="1" id="KW-0812">Transmembrane</keyword>
<proteinExistence type="predicted"/>
<evidence type="ECO:0000313" key="2">
    <source>
        <dbReference type="EMBL" id="MDN5204691.1"/>
    </source>
</evidence>
<dbReference type="EMBL" id="JAUJEA010000012">
    <property type="protein sequence ID" value="MDN5204691.1"/>
    <property type="molecule type" value="Genomic_DNA"/>
</dbReference>
<evidence type="ECO:0008006" key="4">
    <source>
        <dbReference type="Google" id="ProtNLM"/>
    </source>
</evidence>
<comment type="caution">
    <text evidence="2">The sequence shown here is derived from an EMBL/GenBank/DDBJ whole genome shotgun (WGS) entry which is preliminary data.</text>
</comment>
<organism evidence="2 3">
    <name type="scientific">Splendidivirga corallicola</name>
    <dbReference type="NCBI Taxonomy" id="3051826"/>
    <lineage>
        <taxon>Bacteria</taxon>
        <taxon>Pseudomonadati</taxon>
        <taxon>Bacteroidota</taxon>
        <taxon>Cytophagia</taxon>
        <taxon>Cytophagales</taxon>
        <taxon>Splendidivirgaceae</taxon>
        <taxon>Splendidivirga</taxon>
    </lineage>
</organism>
<reference evidence="2" key="1">
    <citation type="submission" date="2023-06" db="EMBL/GenBank/DDBJ databases">
        <title>Genomic of Parafulvivirga corallium.</title>
        <authorList>
            <person name="Wang G."/>
        </authorList>
    </citation>
    <scope>NUCLEOTIDE SEQUENCE</scope>
    <source>
        <strain evidence="2">BMA10</strain>
    </source>
</reference>
<gene>
    <name evidence="2" type="ORF">QQ008_25090</name>
</gene>
<name>A0ABT8KV83_9BACT</name>
<protein>
    <recommendedName>
        <fullName evidence="4">GTP-binding protein</fullName>
    </recommendedName>
</protein>
<evidence type="ECO:0000313" key="3">
    <source>
        <dbReference type="Proteomes" id="UP001172082"/>
    </source>
</evidence>
<feature type="transmembrane region" description="Helical" evidence="1">
    <location>
        <begin position="126"/>
        <end position="146"/>
    </location>
</feature>
<evidence type="ECO:0000256" key="1">
    <source>
        <dbReference type="SAM" id="Phobius"/>
    </source>
</evidence>
<sequence length="170" mass="19430">MTEPEKDHLPSYSIRPRFKIETAYSVEDLGEKIKMGLNQENAPCKGQVYPGYSTLYLPREEQHYWSPQLTLTFEETENGSLLRGLYAPRPAVWTMFVFFYSAIGFAILLVAVIGLSYLSLGKSATLLWLIPVFVVLFLTLYLVAYFGQKMGRDQMITLHRFVEKSTGLTI</sequence>
<keyword evidence="1" id="KW-0472">Membrane</keyword>
<dbReference type="Proteomes" id="UP001172082">
    <property type="component" value="Unassembled WGS sequence"/>
</dbReference>